<sequence>MMGLVEQVYAAALNAGLLRDCRWQPAGGSPSQTHAVGFTAPDDSVFDGLASTTDYQMSYPASVFVGLSPREAVEIDGVIYQVRSTRAVGDGSEMRAQLTRV</sequence>
<accession>A0ABN9J049</accession>
<proteinExistence type="predicted"/>
<dbReference type="EMBL" id="CATYWO010000004">
    <property type="protein sequence ID" value="CAJ0793801.1"/>
    <property type="molecule type" value="Genomic_DNA"/>
</dbReference>
<comment type="caution">
    <text evidence="1">The sequence shown here is derived from an EMBL/GenBank/DDBJ whole genome shotgun (WGS) entry which is preliminary data.</text>
</comment>
<protein>
    <recommendedName>
        <fullName evidence="3">Head-tail adaptor protein</fullName>
    </recommendedName>
</protein>
<dbReference type="RefSeq" id="WP_235202017.1">
    <property type="nucleotide sequence ID" value="NZ_CATYWO010000004.1"/>
</dbReference>
<dbReference type="Pfam" id="PF05354">
    <property type="entry name" value="Phage_attach"/>
    <property type="match status" value="1"/>
</dbReference>
<keyword evidence="2" id="KW-1185">Reference proteome</keyword>
<gene>
    <name evidence="1" type="ORF">LMG7141_02848</name>
</gene>
<name>A0ABN9J049_9RALS</name>
<organism evidence="1 2">
    <name type="scientific">Ralstonia condita</name>
    <dbReference type="NCBI Taxonomy" id="3058600"/>
    <lineage>
        <taxon>Bacteria</taxon>
        <taxon>Pseudomonadati</taxon>
        <taxon>Pseudomonadota</taxon>
        <taxon>Betaproteobacteria</taxon>
        <taxon>Burkholderiales</taxon>
        <taxon>Burkholderiaceae</taxon>
        <taxon>Ralstonia</taxon>
    </lineage>
</organism>
<dbReference type="InterPro" id="IPR008018">
    <property type="entry name" value="Phage_tail_attach_FII"/>
</dbReference>
<evidence type="ECO:0008006" key="3">
    <source>
        <dbReference type="Google" id="ProtNLM"/>
    </source>
</evidence>
<evidence type="ECO:0000313" key="2">
    <source>
        <dbReference type="Proteomes" id="UP001189616"/>
    </source>
</evidence>
<evidence type="ECO:0000313" key="1">
    <source>
        <dbReference type="EMBL" id="CAJ0793801.1"/>
    </source>
</evidence>
<dbReference type="Proteomes" id="UP001189616">
    <property type="component" value="Unassembled WGS sequence"/>
</dbReference>
<reference evidence="1 2" key="1">
    <citation type="submission" date="2023-07" db="EMBL/GenBank/DDBJ databases">
        <authorList>
            <person name="Peeters C."/>
        </authorList>
    </citation>
    <scope>NUCLEOTIDE SEQUENCE [LARGE SCALE GENOMIC DNA]</scope>
    <source>
        <strain evidence="1 2">LMG 7141</strain>
    </source>
</reference>